<accession>A0ACC0LVE1</accession>
<organism evidence="1 2">
    <name type="scientific">Rhododendron molle</name>
    <name type="common">Chinese azalea</name>
    <name type="synonym">Azalea mollis</name>
    <dbReference type="NCBI Taxonomy" id="49168"/>
    <lineage>
        <taxon>Eukaryota</taxon>
        <taxon>Viridiplantae</taxon>
        <taxon>Streptophyta</taxon>
        <taxon>Embryophyta</taxon>
        <taxon>Tracheophyta</taxon>
        <taxon>Spermatophyta</taxon>
        <taxon>Magnoliopsida</taxon>
        <taxon>eudicotyledons</taxon>
        <taxon>Gunneridae</taxon>
        <taxon>Pentapetalae</taxon>
        <taxon>asterids</taxon>
        <taxon>Ericales</taxon>
        <taxon>Ericaceae</taxon>
        <taxon>Ericoideae</taxon>
        <taxon>Rhodoreae</taxon>
        <taxon>Rhododendron</taxon>
    </lineage>
</organism>
<protein>
    <submittedName>
        <fullName evidence="1">Uncharacterized protein</fullName>
    </submittedName>
</protein>
<gene>
    <name evidence="1" type="ORF">RHMOL_Rhmol11G0202900</name>
</gene>
<proteinExistence type="predicted"/>
<dbReference type="EMBL" id="CM046398">
    <property type="protein sequence ID" value="KAI8532299.1"/>
    <property type="molecule type" value="Genomic_DNA"/>
</dbReference>
<evidence type="ECO:0000313" key="1">
    <source>
        <dbReference type="EMBL" id="KAI8532299.1"/>
    </source>
</evidence>
<dbReference type="Proteomes" id="UP001062846">
    <property type="component" value="Chromosome 11"/>
</dbReference>
<comment type="caution">
    <text evidence="1">The sequence shown here is derived from an EMBL/GenBank/DDBJ whole genome shotgun (WGS) entry which is preliminary data.</text>
</comment>
<reference evidence="1" key="1">
    <citation type="submission" date="2022-02" db="EMBL/GenBank/DDBJ databases">
        <title>Plant Genome Project.</title>
        <authorList>
            <person name="Zhang R.-G."/>
        </authorList>
    </citation>
    <scope>NUCLEOTIDE SEQUENCE</scope>
    <source>
        <strain evidence="1">AT1</strain>
    </source>
</reference>
<sequence>MTYPLPSGWSLLPVVPPANEKRGVTSKLILRFLATDESNAHPTYKRKLLELEETEYTYVFGRARWPGAPHHVLKTPFFAQLTTLPSDENETNQPIIGHSTIHDMVKTSTLVPHHVENVRLEKDICRLAGTVPNATATGDIESMAMYAGQGVGLIKEILPVREVVERLVAEAQFLISHILSFENC</sequence>
<keyword evidence="2" id="KW-1185">Reference proteome</keyword>
<evidence type="ECO:0000313" key="2">
    <source>
        <dbReference type="Proteomes" id="UP001062846"/>
    </source>
</evidence>
<name>A0ACC0LVE1_RHOML</name>